<evidence type="ECO:0000256" key="5">
    <source>
        <dbReference type="ARBA" id="ARBA00022989"/>
    </source>
</evidence>
<feature type="region of interest" description="Disordered" evidence="10">
    <location>
        <begin position="239"/>
        <end position="280"/>
    </location>
</feature>
<comment type="subcellular location">
    <subcellularLocation>
        <location evidence="1">Endoplasmic reticulum membrane</location>
        <topology evidence="1">Single-pass type I membrane protein</topology>
    </subcellularLocation>
</comment>
<protein>
    <submittedName>
        <fullName evidence="11">Calnexin</fullName>
    </submittedName>
</protein>
<dbReference type="InterPro" id="IPR009033">
    <property type="entry name" value="Calreticulin/calnexin_P_dom_sf"/>
</dbReference>
<gene>
    <name evidence="11" type="ORF">BN7_4568</name>
</gene>
<keyword evidence="7 9" id="KW-0143">Chaperone</keyword>
<comment type="caution">
    <text evidence="11">The sequence shown here is derived from an EMBL/GenBank/DDBJ whole genome shotgun (WGS) entry which is preliminary data.</text>
</comment>
<dbReference type="HOGENOM" id="CLU_018224_1_2_1"/>
<dbReference type="SUPFAM" id="SSF49899">
    <property type="entry name" value="Concanavalin A-like lectins/glucanases"/>
    <property type="match status" value="2"/>
</dbReference>
<dbReference type="Pfam" id="PF00262">
    <property type="entry name" value="Calreticulin"/>
    <property type="match status" value="1"/>
</dbReference>
<evidence type="ECO:0000256" key="8">
    <source>
        <dbReference type="PIRSR" id="PIRSR601580-3"/>
    </source>
</evidence>
<dbReference type="eggNOG" id="KOG0675">
    <property type="taxonomic scope" value="Eukaryota"/>
</dbReference>
<reference evidence="11 12" key="1">
    <citation type="journal article" date="2012" name="Eukaryot. Cell">
        <title>Draft genome sequence of Wickerhamomyces ciferrii NRRL Y-1031 F-60-10.</title>
        <authorList>
            <person name="Schneider J."/>
            <person name="Andrea H."/>
            <person name="Blom J."/>
            <person name="Jaenicke S."/>
            <person name="Ruckert C."/>
            <person name="Schorsch C."/>
            <person name="Szczepanowski R."/>
            <person name="Farwick M."/>
            <person name="Goesmann A."/>
            <person name="Puhler A."/>
            <person name="Schaffer S."/>
            <person name="Tauch A."/>
            <person name="Kohler T."/>
            <person name="Brinkrolf K."/>
        </authorList>
    </citation>
    <scope>NUCLEOTIDE SEQUENCE [LARGE SCALE GENOMIC DNA]</scope>
    <source>
        <strain evidence="12">ATCC 14091 / BCRC 22168 / CBS 111 / JCM 3599 / NBRC 0793 / NRRL Y-1031 F-60-10</strain>
    </source>
</reference>
<feature type="disulfide bond" evidence="8">
    <location>
        <begin position="134"/>
        <end position="169"/>
    </location>
</feature>
<dbReference type="InterPro" id="IPR013320">
    <property type="entry name" value="ConA-like_dom_sf"/>
</dbReference>
<proteinExistence type="inferred from homology"/>
<keyword evidence="6 9" id="KW-0472">Membrane</keyword>
<feature type="compositionally biased region" description="Basic and acidic residues" evidence="10">
    <location>
        <begin position="248"/>
        <end position="265"/>
    </location>
</feature>
<dbReference type="PROSITE" id="PS00803">
    <property type="entry name" value="CALRETICULIN_1"/>
    <property type="match status" value="1"/>
</dbReference>
<keyword evidence="3 9" id="KW-0812">Transmembrane</keyword>
<evidence type="ECO:0000256" key="2">
    <source>
        <dbReference type="ARBA" id="ARBA00010983"/>
    </source>
</evidence>
<evidence type="ECO:0000256" key="6">
    <source>
        <dbReference type="ARBA" id="ARBA00023136"/>
    </source>
</evidence>
<feature type="region of interest" description="Disordered" evidence="10">
    <location>
        <begin position="530"/>
        <end position="581"/>
    </location>
</feature>
<dbReference type="GO" id="GO:0005789">
    <property type="term" value="C:endoplasmic reticulum membrane"/>
    <property type="evidence" value="ECO:0007669"/>
    <property type="project" value="UniProtKB-SubCell"/>
</dbReference>
<evidence type="ECO:0000313" key="12">
    <source>
        <dbReference type="Proteomes" id="UP000009328"/>
    </source>
</evidence>
<keyword evidence="5 9" id="KW-1133">Transmembrane helix</keyword>
<dbReference type="InterPro" id="IPR001580">
    <property type="entry name" value="Calret/calnex"/>
</dbReference>
<keyword evidence="4 9" id="KW-0256">Endoplasmic reticulum</keyword>
<dbReference type="PROSITE" id="PS00804">
    <property type="entry name" value="CALRETICULIN_2"/>
    <property type="match status" value="1"/>
</dbReference>
<dbReference type="FunFam" id="2.10.250.10:FF:000001">
    <property type="entry name" value="Calnexin homolog"/>
    <property type="match status" value="1"/>
</dbReference>
<dbReference type="InParanoid" id="K0KU85"/>
<comment type="similarity">
    <text evidence="2 9">Belongs to the calreticulin family.</text>
</comment>
<dbReference type="Gene3D" id="2.60.120.200">
    <property type="match status" value="1"/>
</dbReference>
<dbReference type="EMBL" id="CAIF01000178">
    <property type="protein sequence ID" value="CCH44989.1"/>
    <property type="molecule type" value="Genomic_DNA"/>
</dbReference>
<sequence length="581" mass="64930">MKFSTIAIPAALALLSKANADQTGASPDVNHPDFKPFDKSSLSSDSFFEQFDSEDWANLWKISKAKRDEEFTYNGRWSVEEPVVFPSFKGDKGLVLKTPAAHHAIHANFPTTFDNKDNTLVLQYEVKLQEGLKCGGAYLKLLSAEGLPNDSNEFNNDTPYQIMFGPDKCGTTNKIHLIIRRKDQHTGEYEEKHLAVPPLARAVKTSTLYTLIIKPDQDFEIRINGETVKAGNLVDDDTLLPGLNPPKEVYDENDTKPEDWDDRPVIPDPNQLTKPEDWDEFAPYTIPDPNAVKPESWDENAQEYIEDPEAEKPDYWDDEEDGEWIAPTILNPECLEHGCGKWEPEQIINPGYKGKWVQPTIENPNYKGEWEPKKIPNPNYYEDLSPSDLEPIGGLGFELWSIENNILFDNIYLGHSINEAELIGNETFNPKYEIEQKEVLALAPKAKEADKPNQNLFDDDEYADDFLTTIVAYANQFVANGFDYLTDFLASPISTLSSKPFEGGAYAFVFVLVSSLVLGIWSVIISSITGGSSAPSSSTISKEANPAPKEAAPIVSEKVEIIEDETSTGVSQSETKATKRT</sequence>
<keyword evidence="9" id="KW-0732">Signal</keyword>
<dbReference type="PANTHER" id="PTHR11073:SF1">
    <property type="entry name" value="CALNEXIN 14D-RELATED"/>
    <property type="match status" value="1"/>
</dbReference>
<dbReference type="FunCoup" id="K0KU85">
    <property type="interactions" value="233"/>
</dbReference>
<dbReference type="AlphaFoldDB" id="K0KU85"/>
<feature type="compositionally biased region" description="Low complexity" evidence="10">
    <location>
        <begin position="530"/>
        <end position="553"/>
    </location>
</feature>
<evidence type="ECO:0000256" key="9">
    <source>
        <dbReference type="RuleBase" id="RU362126"/>
    </source>
</evidence>
<dbReference type="PRINTS" id="PR00626">
    <property type="entry name" value="CALRETICULIN"/>
</dbReference>
<evidence type="ECO:0000256" key="10">
    <source>
        <dbReference type="SAM" id="MobiDB-lite"/>
    </source>
</evidence>
<dbReference type="GO" id="GO:0005509">
    <property type="term" value="F:calcium ion binding"/>
    <property type="evidence" value="ECO:0007669"/>
    <property type="project" value="InterPro"/>
</dbReference>
<dbReference type="GO" id="GO:0051082">
    <property type="term" value="F:unfolded protein binding"/>
    <property type="evidence" value="ECO:0007669"/>
    <property type="project" value="InterPro"/>
</dbReference>
<dbReference type="STRING" id="1206466.K0KU85"/>
<feature type="transmembrane region" description="Helical" evidence="9">
    <location>
        <begin position="505"/>
        <end position="528"/>
    </location>
</feature>
<dbReference type="InterPro" id="IPR018124">
    <property type="entry name" value="Calret/calnex_CS"/>
</dbReference>
<name>K0KU85_WICCF</name>
<dbReference type="FunFam" id="2.60.120.200:FF:000011">
    <property type="entry name" value="Probable calnexin"/>
    <property type="match status" value="1"/>
</dbReference>
<evidence type="ECO:0000256" key="1">
    <source>
        <dbReference type="ARBA" id="ARBA00004115"/>
    </source>
</evidence>
<keyword evidence="8" id="KW-1015">Disulfide bond</keyword>
<evidence type="ECO:0000313" key="11">
    <source>
        <dbReference type="EMBL" id="CCH44989.1"/>
    </source>
</evidence>
<evidence type="ECO:0000256" key="7">
    <source>
        <dbReference type="ARBA" id="ARBA00023186"/>
    </source>
</evidence>
<dbReference type="Proteomes" id="UP000009328">
    <property type="component" value="Unassembled WGS sequence"/>
</dbReference>
<dbReference type="PANTHER" id="PTHR11073">
    <property type="entry name" value="CALRETICULIN AND CALNEXIN"/>
    <property type="match status" value="1"/>
</dbReference>
<dbReference type="GO" id="GO:0006457">
    <property type="term" value="P:protein folding"/>
    <property type="evidence" value="ECO:0007669"/>
    <property type="project" value="InterPro"/>
</dbReference>
<dbReference type="Gene3D" id="2.10.250.10">
    <property type="entry name" value="Calreticulin/calnexin, P domain"/>
    <property type="match status" value="1"/>
</dbReference>
<dbReference type="GO" id="GO:0036503">
    <property type="term" value="P:ERAD pathway"/>
    <property type="evidence" value="ECO:0007669"/>
    <property type="project" value="TreeGrafter"/>
</dbReference>
<feature type="chain" id="PRO_5005137204" evidence="9">
    <location>
        <begin position="21"/>
        <end position="581"/>
    </location>
</feature>
<keyword evidence="12" id="KW-1185">Reference proteome</keyword>
<accession>K0KU85</accession>
<dbReference type="SUPFAM" id="SSF63887">
    <property type="entry name" value="P-domain of calnexin/calreticulin"/>
    <property type="match status" value="1"/>
</dbReference>
<evidence type="ECO:0000256" key="3">
    <source>
        <dbReference type="ARBA" id="ARBA00022692"/>
    </source>
</evidence>
<organism evidence="11 12">
    <name type="scientific">Wickerhamomyces ciferrii (strain ATCC 14091 / BCRC 22168 / CBS 111 / JCM 3599 / NBRC 0793 / NRRL Y-1031 F-60-10)</name>
    <name type="common">Yeast</name>
    <name type="synonym">Pichia ciferrii</name>
    <dbReference type="NCBI Taxonomy" id="1206466"/>
    <lineage>
        <taxon>Eukaryota</taxon>
        <taxon>Fungi</taxon>
        <taxon>Dikarya</taxon>
        <taxon>Ascomycota</taxon>
        <taxon>Saccharomycotina</taxon>
        <taxon>Saccharomycetes</taxon>
        <taxon>Phaffomycetales</taxon>
        <taxon>Wickerhamomycetaceae</taxon>
        <taxon>Wickerhamomyces</taxon>
    </lineage>
</organism>
<evidence type="ECO:0000256" key="4">
    <source>
        <dbReference type="ARBA" id="ARBA00022824"/>
    </source>
</evidence>
<feature type="signal peptide" evidence="9">
    <location>
        <begin position="1"/>
        <end position="20"/>
    </location>
</feature>